<protein>
    <submittedName>
        <fullName evidence="2">Uncharacterized protein</fullName>
    </submittedName>
</protein>
<organism evidence="2">
    <name type="scientific">uncultured Caudovirales phage</name>
    <dbReference type="NCBI Taxonomy" id="2100421"/>
    <lineage>
        <taxon>Viruses</taxon>
        <taxon>Duplodnaviria</taxon>
        <taxon>Heunggongvirae</taxon>
        <taxon>Uroviricota</taxon>
        <taxon>Caudoviricetes</taxon>
        <taxon>Peduoviridae</taxon>
        <taxon>Maltschvirus</taxon>
        <taxon>Maltschvirus maltsch</taxon>
    </lineage>
</organism>
<evidence type="ECO:0000313" key="2">
    <source>
        <dbReference type="EMBL" id="CAB5223265.1"/>
    </source>
</evidence>
<feature type="coiled-coil region" evidence="1">
    <location>
        <begin position="3"/>
        <end position="30"/>
    </location>
</feature>
<name>A0A6J7X2C0_9CAUD</name>
<accession>A0A6J7X2C0</accession>
<proteinExistence type="predicted"/>
<gene>
    <name evidence="2" type="ORF">UFOVP384_20</name>
</gene>
<evidence type="ECO:0000256" key="1">
    <source>
        <dbReference type="SAM" id="Coils"/>
    </source>
</evidence>
<reference evidence="2" key="1">
    <citation type="submission" date="2020-05" db="EMBL/GenBank/DDBJ databases">
        <authorList>
            <person name="Chiriac C."/>
            <person name="Salcher M."/>
            <person name="Ghai R."/>
            <person name="Kavagutti S V."/>
        </authorList>
    </citation>
    <scope>NUCLEOTIDE SEQUENCE</scope>
</reference>
<dbReference type="EMBL" id="LR798320">
    <property type="protein sequence ID" value="CAB5223265.1"/>
    <property type="molecule type" value="Genomic_DNA"/>
</dbReference>
<keyword evidence="1" id="KW-0175">Coiled coil</keyword>
<sequence length="46" mass="5473">MTVKETLELIAKLRAEKKQENEILIQYYQKKIDEVLNEAFSKAFNN</sequence>